<dbReference type="OrthoDB" id="549777at2"/>
<comment type="caution">
    <text evidence="1">The sequence shown here is derived from an EMBL/GenBank/DDBJ whole genome shotgun (WGS) entry which is preliminary data.</text>
</comment>
<name>A0A437QIV3_9GAMM</name>
<evidence type="ECO:0000313" key="1">
    <source>
        <dbReference type="EMBL" id="RVU34455.1"/>
    </source>
</evidence>
<evidence type="ECO:0000313" key="2">
    <source>
        <dbReference type="Proteomes" id="UP000283077"/>
    </source>
</evidence>
<dbReference type="InterPro" id="IPR012668">
    <property type="entry name" value="CHP02466"/>
</dbReference>
<dbReference type="AlphaFoldDB" id="A0A437QIV3"/>
<dbReference type="EMBL" id="SACS01000018">
    <property type="protein sequence ID" value="RVU34455.1"/>
    <property type="molecule type" value="Genomic_DNA"/>
</dbReference>
<dbReference type="Proteomes" id="UP000283077">
    <property type="component" value="Unassembled WGS sequence"/>
</dbReference>
<accession>A0A437QIV3</accession>
<dbReference type="Pfam" id="PF13759">
    <property type="entry name" value="2OG-FeII_Oxy_5"/>
    <property type="match status" value="1"/>
</dbReference>
<reference evidence="1 2" key="1">
    <citation type="submission" date="2019-01" db="EMBL/GenBank/DDBJ databases">
        <authorList>
            <person name="Chen W.-M."/>
        </authorList>
    </citation>
    <scope>NUCLEOTIDE SEQUENCE [LARGE SCALE GENOMIC DNA]</scope>
    <source>
        <strain evidence="1 2">KYPC3</strain>
    </source>
</reference>
<sequence length="236" mass="26682">MGCTAMQNFQMIPLFPTQILQSLLQDAATLNPDLVAEVLQLRASRPGVNKTNVGGWHSPPDLQFVQLPAMQRFVSEINERLSGWAEQYFQLPTPLDPTLWQIELWANCNERGHFNKAHDHFRSGIIASGFYYVRCGGDDVGGETVFINQQSCPLNISLNVPLRTSEYQVTPVDGTLYIFPSWLGHRVLPYRGDMTRISLAFNAHHPALNVFKQGDKPRFKTLKKLLGRADFIKGRN</sequence>
<protein>
    <recommendedName>
        <fullName evidence="3">Fe2OG dioxygenase domain-containing protein</fullName>
    </recommendedName>
</protein>
<proteinExistence type="predicted"/>
<keyword evidence="2" id="KW-1185">Reference proteome</keyword>
<organism evidence="1 2">
    <name type="scientific">Rheinheimera riviphila</name>
    <dbReference type="NCBI Taxonomy" id="1834037"/>
    <lineage>
        <taxon>Bacteria</taxon>
        <taxon>Pseudomonadati</taxon>
        <taxon>Pseudomonadota</taxon>
        <taxon>Gammaproteobacteria</taxon>
        <taxon>Chromatiales</taxon>
        <taxon>Chromatiaceae</taxon>
        <taxon>Rheinheimera</taxon>
    </lineage>
</organism>
<gene>
    <name evidence="1" type="ORF">EOE67_15550</name>
</gene>
<dbReference type="Gene3D" id="2.60.120.620">
    <property type="entry name" value="q2cbj1_9rhob like domain"/>
    <property type="match status" value="1"/>
</dbReference>
<evidence type="ECO:0008006" key="3">
    <source>
        <dbReference type="Google" id="ProtNLM"/>
    </source>
</evidence>